<gene>
    <name evidence="1" type="ORF">ACAOBT_LOCUS30521</name>
</gene>
<keyword evidence="2" id="KW-1185">Reference proteome</keyword>
<organism evidence="1 2">
    <name type="scientific">Acanthoscelides obtectus</name>
    <name type="common">Bean weevil</name>
    <name type="synonym">Bruchus obtectus</name>
    <dbReference type="NCBI Taxonomy" id="200917"/>
    <lineage>
        <taxon>Eukaryota</taxon>
        <taxon>Metazoa</taxon>
        <taxon>Ecdysozoa</taxon>
        <taxon>Arthropoda</taxon>
        <taxon>Hexapoda</taxon>
        <taxon>Insecta</taxon>
        <taxon>Pterygota</taxon>
        <taxon>Neoptera</taxon>
        <taxon>Endopterygota</taxon>
        <taxon>Coleoptera</taxon>
        <taxon>Polyphaga</taxon>
        <taxon>Cucujiformia</taxon>
        <taxon>Chrysomeloidea</taxon>
        <taxon>Chrysomelidae</taxon>
        <taxon>Bruchinae</taxon>
        <taxon>Bruchini</taxon>
        <taxon>Acanthoscelides</taxon>
    </lineage>
</organism>
<protein>
    <submittedName>
        <fullName evidence="1">Uncharacterized protein</fullName>
    </submittedName>
</protein>
<comment type="caution">
    <text evidence="1">The sequence shown here is derived from an EMBL/GenBank/DDBJ whole genome shotgun (WGS) entry which is preliminary data.</text>
</comment>
<proteinExistence type="predicted"/>
<evidence type="ECO:0000313" key="2">
    <source>
        <dbReference type="Proteomes" id="UP001152888"/>
    </source>
</evidence>
<dbReference type="AlphaFoldDB" id="A0A9P0M7J9"/>
<dbReference type="Proteomes" id="UP001152888">
    <property type="component" value="Unassembled WGS sequence"/>
</dbReference>
<name>A0A9P0M7J9_ACAOB</name>
<dbReference type="EMBL" id="CAKOFQ010007841">
    <property type="protein sequence ID" value="CAH2008948.1"/>
    <property type="molecule type" value="Genomic_DNA"/>
</dbReference>
<reference evidence="1" key="1">
    <citation type="submission" date="2022-03" db="EMBL/GenBank/DDBJ databases">
        <authorList>
            <person name="Sayadi A."/>
        </authorList>
    </citation>
    <scope>NUCLEOTIDE SEQUENCE</scope>
</reference>
<accession>A0A9P0M7J9</accession>
<sequence length="90" mass="10553">MFSINKVTVFSYYIHPDSYPASNQGIFDLLLRYHRLDICQHWLMGPHRGRVKTETVGGLEKPPTIRMLRPDSLRFQRGRIQDTRIGSPRL</sequence>
<dbReference type="OrthoDB" id="272512at2759"/>
<evidence type="ECO:0000313" key="1">
    <source>
        <dbReference type="EMBL" id="CAH2008948.1"/>
    </source>
</evidence>